<protein>
    <submittedName>
        <fullName evidence="2">Uncharacterized protein</fullName>
    </submittedName>
</protein>
<organism evidence="2 3">
    <name type="scientific">Solanum commersonii</name>
    <name type="common">Commerson's wild potato</name>
    <name type="synonym">Commerson's nightshade</name>
    <dbReference type="NCBI Taxonomy" id="4109"/>
    <lineage>
        <taxon>Eukaryota</taxon>
        <taxon>Viridiplantae</taxon>
        <taxon>Streptophyta</taxon>
        <taxon>Embryophyta</taxon>
        <taxon>Tracheophyta</taxon>
        <taxon>Spermatophyta</taxon>
        <taxon>Magnoliopsida</taxon>
        <taxon>eudicotyledons</taxon>
        <taxon>Gunneridae</taxon>
        <taxon>Pentapetalae</taxon>
        <taxon>asterids</taxon>
        <taxon>lamiids</taxon>
        <taxon>Solanales</taxon>
        <taxon>Solanaceae</taxon>
        <taxon>Solanoideae</taxon>
        <taxon>Solaneae</taxon>
        <taxon>Solanum</taxon>
    </lineage>
</organism>
<name>A0A9J6B0G4_SOLCO</name>
<keyword evidence="1" id="KW-0472">Membrane</keyword>
<keyword evidence="1" id="KW-0812">Transmembrane</keyword>
<dbReference type="AlphaFoldDB" id="A0A9J6B0G4"/>
<keyword evidence="3" id="KW-1185">Reference proteome</keyword>
<gene>
    <name evidence="2" type="ORF">H5410_001744</name>
</gene>
<dbReference type="Proteomes" id="UP000824120">
    <property type="component" value="Chromosome 1"/>
</dbReference>
<reference evidence="2 3" key="1">
    <citation type="submission" date="2020-09" db="EMBL/GenBank/DDBJ databases">
        <title>De no assembly of potato wild relative species, Solanum commersonii.</title>
        <authorList>
            <person name="Cho K."/>
        </authorList>
    </citation>
    <scope>NUCLEOTIDE SEQUENCE [LARGE SCALE GENOMIC DNA]</scope>
    <source>
        <strain evidence="2">LZ3.2</strain>
        <tissue evidence="2">Leaf</tissue>
    </source>
</reference>
<keyword evidence="1" id="KW-1133">Transmembrane helix</keyword>
<dbReference type="EMBL" id="JACXVP010000001">
    <property type="protein sequence ID" value="KAG5630027.1"/>
    <property type="molecule type" value="Genomic_DNA"/>
</dbReference>
<evidence type="ECO:0000313" key="2">
    <source>
        <dbReference type="EMBL" id="KAG5630027.1"/>
    </source>
</evidence>
<proteinExistence type="predicted"/>
<comment type="caution">
    <text evidence="2">The sequence shown here is derived from an EMBL/GenBank/DDBJ whole genome shotgun (WGS) entry which is preliminary data.</text>
</comment>
<accession>A0A9J6B0G4</accession>
<evidence type="ECO:0000256" key="1">
    <source>
        <dbReference type="SAM" id="Phobius"/>
    </source>
</evidence>
<feature type="transmembrane region" description="Helical" evidence="1">
    <location>
        <begin position="117"/>
        <end position="136"/>
    </location>
</feature>
<sequence length="208" mass="23673">MLTHSLGYQSSGLEKSNGYKKLNLNISKGRRMEKTHFQFGEDELLFSQVSQNPFPNLKENMKAKCWQIARRGYSRTPNDSAIHPSSSSSPFLFCLQHLCVLDLWAVYFCFAELISEVLTAFFIAFFILLLQGFAYWNKECSTSLRRITKHAWQCSGFSFFVLFIPFTQITHAKINCVHKDLSCDTPLPKILMLAILATCASSSSTETI</sequence>
<evidence type="ECO:0000313" key="3">
    <source>
        <dbReference type="Proteomes" id="UP000824120"/>
    </source>
</evidence>